<dbReference type="Proteomes" id="UP000500857">
    <property type="component" value="Chromosome"/>
</dbReference>
<protein>
    <submittedName>
        <fullName evidence="1">Uncharacterized protein</fullName>
    </submittedName>
</protein>
<reference evidence="1 2" key="1">
    <citation type="submission" date="2020-04" db="EMBL/GenBank/DDBJ databases">
        <authorList>
            <person name="Basu S."/>
            <person name="Maruthanayagam V."/>
            <person name="Chakraborty S."/>
            <person name="Pramanik A."/>
            <person name="Mukherjee J."/>
            <person name="Brink B."/>
        </authorList>
    </citation>
    <scope>NUCLEOTIDE SEQUENCE [LARGE SCALE GENOMIC DNA]</scope>
    <source>
        <strain evidence="1 2">AP17</strain>
    </source>
</reference>
<dbReference type="KEGG" id="oxy:HCG48_05040"/>
<evidence type="ECO:0000313" key="1">
    <source>
        <dbReference type="EMBL" id="QIZ70018.1"/>
    </source>
</evidence>
<evidence type="ECO:0000313" key="2">
    <source>
        <dbReference type="Proteomes" id="UP000500857"/>
    </source>
</evidence>
<sequence length="50" mass="5436">MSFNVAKTINFLLEGSLEIFSPNHDNYPAIGIQPFTGEICHPKKGGNSNS</sequence>
<accession>A0A6H1TTS8</accession>
<dbReference type="RefSeq" id="WP_168568175.1">
    <property type="nucleotide sequence ID" value="NZ_CP051167.1"/>
</dbReference>
<dbReference type="AlphaFoldDB" id="A0A6H1TTS8"/>
<proteinExistence type="predicted"/>
<organism evidence="1 2">
    <name type="scientific">Oxynema aestuarii AP17</name>
    <dbReference type="NCBI Taxonomy" id="2064643"/>
    <lineage>
        <taxon>Bacteria</taxon>
        <taxon>Bacillati</taxon>
        <taxon>Cyanobacteriota</taxon>
        <taxon>Cyanophyceae</taxon>
        <taxon>Oscillatoriophycideae</taxon>
        <taxon>Oscillatoriales</taxon>
        <taxon>Oscillatoriaceae</taxon>
        <taxon>Oxynema</taxon>
        <taxon>Oxynema aestuarii</taxon>
    </lineage>
</organism>
<dbReference type="EMBL" id="CP051167">
    <property type="protein sequence ID" value="QIZ70018.1"/>
    <property type="molecule type" value="Genomic_DNA"/>
</dbReference>
<name>A0A6H1TTS8_9CYAN</name>
<keyword evidence="2" id="KW-1185">Reference proteome</keyword>
<gene>
    <name evidence="1" type="ORF">HCG48_05040</name>
</gene>